<sequence length="53" mass="6510">MQLLNKTIQLFHLRRMSRGIILVLLRYDGLKDRWLYCHHCTFSHIFRDHALDN</sequence>
<reference evidence="1" key="1">
    <citation type="submission" date="2014-11" db="EMBL/GenBank/DDBJ databases">
        <authorList>
            <person name="Amaro Gonzalez C."/>
        </authorList>
    </citation>
    <scope>NUCLEOTIDE SEQUENCE</scope>
</reference>
<organism evidence="1">
    <name type="scientific">Anguilla anguilla</name>
    <name type="common">European freshwater eel</name>
    <name type="synonym">Muraena anguilla</name>
    <dbReference type="NCBI Taxonomy" id="7936"/>
    <lineage>
        <taxon>Eukaryota</taxon>
        <taxon>Metazoa</taxon>
        <taxon>Chordata</taxon>
        <taxon>Craniata</taxon>
        <taxon>Vertebrata</taxon>
        <taxon>Euteleostomi</taxon>
        <taxon>Actinopterygii</taxon>
        <taxon>Neopterygii</taxon>
        <taxon>Teleostei</taxon>
        <taxon>Anguilliformes</taxon>
        <taxon>Anguillidae</taxon>
        <taxon>Anguilla</taxon>
    </lineage>
</organism>
<dbReference type="AlphaFoldDB" id="A0A0E9ST48"/>
<dbReference type="EMBL" id="GBXM01064859">
    <property type="protein sequence ID" value="JAH43718.1"/>
    <property type="molecule type" value="Transcribed_RNA"/>
</dbReference>
<protein>
    <submittedName>
        <fullName evidence="1">Uncharacterized protein</fullName>
    </submittedName>
</protein>
<name>A0A0E9ST48_ANGAN</name>
<reference evidence="1" key="2">
    <citation type="journal article" date="2015" name="Fish Shellfish Immunol.">
        <title>Early steps in the European eel (Anguilla anguilla)-Vibrio vulnificus interaction in the gills: Role of the RtxA13 toxin.</title>
        <authorList>
            <person name="Callol A."/>
            <person name="Pajuelo D."/>
            <person name="Ebbesson L."/>
            <person name="Teles M."/>
            <person name="MacKenzie S."/>
            <person name="Amaro C."/>
        </authorList>
    </citation>
    <scope>NUCLEOTIDE SEQUENCE</scope>
</reference>
<proteinExistence type="predicted"/>
<evidence type="ECO:0000313" key="1">
    <source>
        <dbReference type="EMBL" id="JAH43718.1"/>
    </source>
</evidence>
<accession>A0A0E9ST48</accession>